<evidence type="ECO:0000313" key="2">
    <source>
        <dbReference type="EMBL" id="QJA51178.1"/>
    </source>
</evidence>
<proteinExistence type="predicted"/>
<sequence length="61" mass="7119">MKKIKRLETIEEAKAFASFLAAERNRHLEDIKNAEQDLLLLQSKWGIEIPWDNTYFVIAGD</sequence>
<accession>A0A6H1ZUI6</accession>
<name>A0A6H1ZUI6_9ZZZZ</name>
<evidence type="ECO:0000256" key="1">
    <source>
        <dbReference type="SAM" id="Coils"/>
    </source>
</evidence>
<gene>
    <name evidence="3" type="ORF">MM415B02021_0010</name>
    <name evidence="2" type="ORF">TM448A02002_0011</name>
</gene>
<evidence type="ECO:0000313" key="3">
    <source>
        <dbReference type="EMBL" id="QJA55648.1"/>
    </source>
</evidence>
<dbReference type="AlphaFoldDB" id="A0A6H1ZUI6"/>
<reference evidence="2" key="1">
    <citation type="submission" date="2020-03" db="EMBL/GenBank/DDBJ databases">
        <title>The deep terrestrial virosphere.</title>
        <authorList>
            <person name="Holmfeldt K."/>
            <person name="Nilsson E."/>
            <person name="Simone D."/>
            <person name="Lopez-Fernandez M."/>
            <person name="Wu X."/>
            <person name="de Brujin I."/>
            <person name="Lundin D."/>
            <person name="Andersson A."/>
            <person name="Bertilsson S."/>
            <person name="Dopson M."/>
        </authorList>
    </citation>
    <scope>NUCLEOTIDE SEQUENCE</scope>
    <source>
        <strain evidence="3">MM415B02021</strain>
        <strain evidence="2">TM448A02002</strain>
    </source>
</reference>
<keyword evidence="1" id="KW-0175">Coiled coil</keyword>
<dbReference type="EMBL" id="MT144242">
    <property type="protein sequence ID" value="QJA51178.1"/>
    <property type="molecule type" value="Genomic_DNA"/>
</dbReference>
<organism evidence="2">
    <name type="scientific">viral metagenome</name>
    <dbReference type="NCBI Taxonomy" id="1070528"/>
    <lineage>
        <taxon>unclassified sequences</taxon>
        <taxon>metagenomes</taxon>
        <taxon>organismal metagenomes</taxon>
    </lineage>
</organism>
<feature type="coiled-coil region" evidence="1">
    <location>
        <begin position="17"/>
        <end position="44"/>
    </location>
</feature>
<protein>
    <submittedName>
        <fullName evidence="2">Uncharacterized protein</fullName>
    </submittedName>
</protein>
<dbReference type="EMBL" id="MT141170">
    <property type="protein sequence ID" value="QJA55648.1"/>
    <property type="molecule type" value="Genomic_DNA"/>
</dbReference>